<dbReference type="OMA" id="HDIVMEL"/>
<evidence type="ECO:0000313" key="6">
    <source>
        <dbReference type="EMBL" id="KAA0149645.1"/>
    </source>
</evidence>
<dbReference type="InterPro" id="IPR002109">
    <property type="entry name" value="Glutaredoxin"/>
</dbReference>
<protein>
    <recommendedName>
        <fullName evidence="5">Glutaredoxin domain-containing protein</fullName>
    </recommendedName>
</protein>
<keyword evidence="2" id="KW-0408">Iron</keyword>
<dbReference type="InterPro" id="IPR004480">
    <property type="entry name" value="Monothiol_GRX-rel"/>
</dbReference>
<evidence type="ECO:0000256" key="3">
    <source>
        <dbReference type="ARBA" id="ARBA00023014"/>
    </source>
</evidence>
<evidence type="ECO:0000256" key="4">
    <source>
        <dbReference type="SAM" id="MobiDB-lite"/>
    </source>
</evidence>
<reference evidence="6 7" key="1">
    <citation type="submission" date="2019-07" db="EMBL/GenBank/DDBJ databases">
        <title>Genomes of Cafeteria roenbergensis.</title>
        <authorList>
            <person name="Fischer M.G."/>
            <person name="Hackl T."/>
            <person name="Roman M."/>
        </authorList>
    </citation>
    <scope>NUCLEOTIDE SEQUENCE [LARGE SCALE GENOMIC DNA]</scope>
    <source>
        <strain evidence="6 7">BVI</strain>
    </source>
</reference>
<evidence type="ECO:0000313" key="7">
    <source>
        <dbReference type="Proteomes" id="UP000323011"/>
    </source>
</evidence>
<dbReference type="GO" id="GO:0051536">
    <property type="term" value="F:iron-sulfur cluster binding"/>
    <property type="evidence" value="ECO:0007669"/>
    <property type="project" value="UniProtKB-KW"/>
</dbReference>
<dbReference type="Proteomes" id="UP000323011">
    <property type="component" value="Unassembled WGS sequence"/>
</dbReference>
<keyword evidence="3" id="KW-0411">Iron-sulfur</keyword>
<dbReference type="PROSITE" id="PS51354">
    <property type="entry name" value="GLUTAREDOXIN_2"/>
    <property type="match status" value="2"/>
</dbReference>
<dbReference type="GO" id="GO:0006879">
    <property type="term" value="P:intracellular iron ion homeostasis"/>
    <property type="evidence" value="ECO:0007669"/>
    <property type="project" value="TreeGrafter"/>
</dbReference>
<dbReference type="InterPro" id="IPR033658">
    <property type="entry name" value="GRX_PICOT-like"/>
</dbReference>
<dbReference type="SUPFAM" id="SSF52833">
    <property type="entry name" value="Thioredoxin-like"/>
    <property type="match status" value="3"/>
</dbReference>
<evidence type="ECO:0000256" key="2">
    <source>
        <dbReference type="ARBA" id="ARBA00023004"/>
    </source>
</evidence>
<name>A0A5A8C9R6_CAFRO</name>
<dbReference type="EMBL" id="VLTN01000041">
    <property type="protein sequence ID" value="KAA0149645.1"/>
    <property type="molecule type" value="Genomic_DNA"/>
</dbReference>
<feature type="domain" description="Glutaredoxin" evidence="5">
    <location>
        <begin position="174"/>
        <end position="237"/>
    </location>
</feature>
<dbReference type="Gene3D" id="3.40.30.10">
    <property type="entry name" value="Glutaredoxin"/>
    <property type="match status" value="3"/>
</dbReference>
<feature type="domain" description="Glutaredoxin" evidence="5">
    <location>
        <begin position="284"/>
        <end position="349"/>
    </location>
</feature>
<dbReference type="GO" id="GO:0005829">
    <property type="term" value="C:cytosol"/>
    <property type="evidence" value="ECO:0007669"/>
    <property type="project" value="TreeGrafter"/>
</dbReference>
<dbReference type="PANTHER" id="PTHR10293:SF73">
    <property type="entry name" value="GLUTAREDOXIN-3"/>
    <property type="match status" value="1"/>
</dbReference>
<keyword evidence="1" id="KW-0479">Metal-binding</keyword>
<dbReference type="Pfam" id="PF00462">
    <property type="entry name" value="Glutaredoxin"/>
    <property type="match status" value="2"/>
</dbReference>
<evidence type="ECO:0000259" key="5">
    <source>
        <dbReference type="Pfam" id="PF00462"/>
    </source>
</evidence>
<organism evidence="6 7">
    <name type="scientific">Cafeteria roenbergensis</name>
    <name type="common">Marine flagellate</name>
    <dbReference type="NCBI Taxonomy" id="33653"/>
    <lineage>
        <taxon>Eukaryota</taxon>
        <taxon>Sar</taxon>
        <taxon>Stramenopiles</taxon>
        <taxon>Bigyra</taxon>
        <taxon>Opalozoa</taxon>
        <taxon>Bicosoecida</taxon>
        <taxon>Cafeteriaceae</taxon>
        <taxon>Cafeteria</taxon>
    </lineage>
</organism>
<gene>
    <name evidence="6" type="ORF">FNF29_05857</name>
</gene>
<dbReference type="PANTHER" id="PTHR10293">
    <property type="entry name" value="GLUTAREDOXIN FAMILY MEMBER"/>
    <property type="match status" value="1"/>
</dbReference>
<dbReference type="CDD" id="cd03028">
    <property type="entry name" value="GRX_PICOT_like"/>
    <property type="match status" value="1"/>
</dbReference>
<dbReference type="GO" id="GO:0005634">
    <property type="term" value="C:nucleus"/>
    <property type="evidence" value="ECO:0007669"/>
    <property type="project" value="TreeGrafter"/>
</dbReference>
<proteinExistence type="predicted"/>
<evidence type="ECO:0000256" key="1">
    <source>
        <dbReference type="ARBA" id="ARBA00022723"/>
    </source>
</evidence>
<sequence length="373" mass="38552">MAMASTVVEVSGEARLGELKAQSAAEGKLLMLFFWGSFHEASAPGGQLADLVNELARAHSDAIFAKVDAESVDDVTDSFGVESVPHFVFMSGPRVIASLTSSDGKAIAAQLSQAKALVSPATSSSSSSSSSAAAPAAPAASSAPAPAPAAARSLASDPALHSRIRGITQSAHAVLFMKGTPANPRCKFSRPAVERMAATGVPFGSFDVLEDPAVREGIKEFGGRQTFPQLWVAGSLVGGGDDIERMAADGTLAATIAPKALDTAAPAKPAAHVKCERLVASAPVILFMKGSPDAPRCGFSARTVQLLREQGVTFDSFDVLSDPDVRQGLKECLGKWATFPQLYVGGEFVGGLDILKEMVEDGDEPLAEQLGLA</sequence>
<dbReference type="AlphaFoldDB" id="A0A5A8C9R6"/>
<feature type="region of interest" description="Disordered" evidence="4">
    <location>
        <begin position="122"/>
        <end position="145"/>
    </location>
</feature>
<dbReference type="InterPro" id="IPR036249">
    <property type="entry name" value="Thioredoxin-like_sf"/>
</dbReference>
<accession>A0A5A8C9R6</accession>
<comment type="caution">
    <text evidence="6">The sequence shown here is derived from an EMBL/GenBank/DDBJ whole genome shotgun (WGS) entry which is preliminary data.</text>
</comment>
<keyword evidence="7" id="KW-1185">Reference proteome</keyword>
<dbReference type="GO" id="GO:0046872">
    <property type="term" value="F:metal ion binding"/>
    <property type="evidence" value="ECO:0007669"/>
    <property type="project" value="UniProtKB-KW"/>
</dbReference>